<dbReference type="EMBL" id="OX459122">
    <property type="protein sequence ID" value="CAI9107996.1"/>
    <property type="molecule type" value="Genomic_DNA"/>
</dbReference>
<dbReference type="PROSITE" id="PS51222">
    <property type="entry name" value="DCD"/>
    <property type="match status" value="1"/>
</dbReference>
<evidence type="ECO:0000259" key="2">
    <source>
        <dbReference type="PROSITE" id="PS51222"/>
    </source>
</evidence>
<dbReference type="Proteomes" id="UP001161247">
    <property type="component" value="Chromosome 5"/>
</dbReference>
<name>A0AAV1DJE9_OLDCO</name>
<keyword evidence="4" id="KW-1185">Reference proteome</keyword>
<evidence type="ECO:0000313" key="3">
    <source>
        <dbReference type="EMBL" id="CAI9107996.1"/>
    </source>
</evidence>
<accession>A0AAV1DJE9</accession>
<proteinExistence type="predicted"/>
<feature type="compositionally biased region" description="Basic and acidic residues" evidence="1">
    <location>
        <begin position="70"/>
        <end position="120"/>
    </location>
</feature>
<feature type="compositionally biased region" description="Basic and acidic residues" evidence="1">
    <location>
        <begin position="460"/>
        <end position="469"/>
    </location>
</feature>
<dbReference type="PANTHER" id="PTHR46444:SF3">
    <property type="entry name" value="DCD (DEVELOPMENT AND CELL DEATH) DOMAIN PROTEIN"/>
    <property type="match status" value="1"/>
</dbReference>
<feature type="region of interest" description="Disordered" evidence="1">
    <location>
        <begin position="40"/>
        <end position="150"/>
    </location>
</feature>
<feature type="domain" description="DCD" evidence="2">
    <location>
        <begin position="154"/>
        <end position="282"/>
    </location>
</feature>
<evidence type="ECO:0000256" key="1">
    <source>
        <dbReference type="SAM" id="MobiDB-lite"/>
    </source>
</evidence>
<organism evidence="3 4">
    <name type="scientific">Oldenlandia corymbosa var. corymbosa</name>
    <dbReference type="NCBI Taxonomy" id="529605"/>
    <lineage>
        <taxon>Eukaryota</taxon>
        <taxon>Viridiplantae</taxon>
        <taxon>Streptophyta</taxon>
        <taxon>Embryophyta</taxon>
        <taxon>Tracheophyta</taxon>
        <taxon>Spermatophyta</taxon>
        <taxon>Magnoliopsida</taxon>
        <taxon>eudicotyledons</taxon>
        <taxon>Gunneridae</taxon>
        <taxon>Pentapetalae</taxon>
        <taxon>asterids</taxon>
        <taxon>lamiids</taxon>
        <taxon>Gentianales</taxon>
        <taxon>Rubiaceae</taxon>
        <taxon>Rubioideae</taxon>
        <taxon>Spermacoceae</taxon>
        <taxon>Hedyotis-Oldenlandia complex</taxon>
        <taxon>Oldenlandia</taxon>
    </lineage>
</organism>
<protein>
    <submittedName>
        <fullName evidence="3">OLC1v1007500C1</fullName>
    </submittedName>
</protein>
<feature type="region of interest" description="Disordered" evidence="1">
    <location>
        <begin position="442"/>
        <end position="477"/>
    </location>
</feature>
<dbReference type="InterPro" id="IPR013989">
    <property type="entry name" value="Dev_and_cell_death_domain"/>
</dbReference>
<dbReference type="Pfam" id="PF10539">
    <property type="entry name" value="Dev_Cell_Death"/>
    <property type="match status" value="1"/>
</dbReference>
<dbReference type="PANTHER" id="PTHR46444">
    <property type="entry name" value="DCD (DEVELOPMENT AND CELL DEATH) DOMAIN PROTEIN-RELATED"/>
    <property type="match status" value="1"/>
</dbReference>
<gene>
    <name evidence="3" type="ORF">OLC1_LOCUS16173</name>
</gene>
<reference evidence="3" key="1">
    <citation type="submission" date="2023-03" db="EMBL/GenBank/DDBJ databases">
        <authorList>
            <person name="Julca I."/>
        </authorList>
    </citation>
    <scope>NUCLEOTIDE SEQUENCE</scope>
</reference>
<feature type="compositionally biased region" description="Basic and acidic residues" evidence="1">
    <location>
        <begin position="41"/>
        <end position="57"/>
    </location>
</feature>
<feature type="compositionally biased region" description="Basic and acidic residues" evidence="1">
    <location>
        <begin position="133"/>
        <end position="150"/>
    </location>
</feature>
<sequence>MVRRRRIRKIGYVADSFAAPGNSDKKNSKILKKTVKVVRKSNREDIAPEKIKKKDENDANSVVEVEAEQSDNKYPEPAEKHKSLSQELVQSKEGEPALEVKTENENKRKRNKEEKRDTTNKKHAGNLLNSQQRNKEKENDVERREERTKVESGKNIGGMIFMCNAKTKPDCFQYRVMGVSASKQDMVMRIRPGLKLFLFDFDLKVMYGIYEAASAGGMKLEPAAFGGGFPAQVRFKIYKDCLSLPESIFKKAIKDSYDEKTHKFKTELTVDQVRRLTVLFRPVPILHSYAKSSLPEEIMPPSNVQPEFPLPTEEVHRRQQEIHREQLYGGRKLQEGSSPVDHSGRHTMQSVGYPQHERPLFLTEKEYRSYGLRSEREVLPTTVTVRSPTTHTYEKYMFDYRGERLQSNPPPVITNAVTLQKEPSRPSLLFPSEKEYRTFGLKGVQNLPSRQPPVAPESSRSFEDSRRNGYDPYDDSTTSLVNRYLSLPGPLATTTTAEPYFPSGKGAAAYVNTFSRYTSEPKYQSLRLNPQIERERLHHAPPNPSLPALSNYNSSQFHHLGGDFDPTSTSVSSCYSFGGPPSLPRR</sequence>
<dbReference type="SMART" id="SM00767">
    <property type="entry name" value="DCD"/>
    <property type="match status" value="1"/>
</dbReference>
<dbReference type="AlphaFoldDB" id="A0AAV1DJE9"/>
<evidence type="ECO:0000313" key="4">
    <source>
        <dbReference type="Proteomes" id="UP001161247"/>
    </source>
</evidence>